<dbReference type="PANTHER" id="PTHR43630">
    <property type="entry name" value="POLY-BETA-1,6-N-ACETYL-D-GLUCOSAMINE SYNTHASE"/>
    <property type="match status" value="1"/>
</dbReference>
<dbReference type="InterPro" id="IPR001173">
    <property type="entry name" value="Glyco_trans_2-like"/>
</dbReference>
<feature type="domain" description="Glycosyltransferase 2-like" evidence="2">
    <location>
        <begin position="147"/>
        <end position="269"/>
    </location>
</feature>
<dbReference type="InterPro" id="IPR029044">
    <property type="entry name" value="Nucleotide-diphossugar_trans"/>
</dbReference>
<dbReference type="Gene3D" id="3.90.550.10">
    <property type="entry name" value="Spore Coat Polysaccharide Biosynthesis Protein SpsA, Chain A"/>
    <property type="match status" value="1"/>
</dbReference>
<dbReference type="GO" id="GO:0016757">
    <property type="term" value="F:glycosyltransferase activity"/>
    <property type="evidence" value="ECO:0007669"/>
    <property type="project" value="UniProtKB-KW"/>
</dbReference>
<dbReference type="EC" id="2.4.-.-" evidence="3"/>
<keyword evidence="4" id="KW-1185">Reference proteome</keyword>
<dbReference type="Pfam" id="PF00535">
    <property type="entry name" value="Glycos_transf_2"/>
    <property type="match status" value="1"/>
</dbReference>
<gene>
    <name evidence="3" type="ORF">ACFS6I_01370</name>
</gene>
<comment type="caution">
    <text evidence="3">The sequence shown here is derived from an EMBL/GenBank/DDBJ whole genome shotgun (WGS) entry which is preliminary data.</text>
</comment>
<accession>A0ABW5YRG6</accession>
<dbReference type="PANTHER" id="PTHR43630:SF2">
    <property type="entry name" value="GLYCOSYLTRANSFERASE"/>
    <property type="match status" value="1"/>
</dbReference>
<dbReference type="EMBL" id="JBHUPE010000001">
    <property type="protein sequence ID" value="MFD2902556.1"/>
    <property type="molecule type" value="Genomic_DNA"/>
</dbReference>
<dbReference type="SUPFAM" id="SSF53448">
    <property type="entry name" value="Nucleotide-diphospho-sugar transferases"/>
    <property type="match status" value="1"/>
</dbReference>
<sequence length="381" mass="45523">MIEYKKNYFSIIYENEKCIHVYGFAIRRKAFRYVGGFDEKFNQFYFENIKARFDILGFREFSIDFEGRFKHFFYREGLNLHDIEIAKALFPKDLKITNSSLAVNIQYDWESWNDIKYNCLMGYLDNFIDYQILNSDFFTGTYKVIALIQTYNEEQYIKETLRSLYKFVDGIICLDDSSDDNTYELIDDEKVLFKAKKRRNGFNDLSNRNLLLRLASFVRSSYYFFIDGDEVLDKRYNNLFDLVERPEIDIWGVYLVNLWDSDYDYRSDIQDGNMNSRDGAIFRWRIFKNIGPMQIIADKKLHFTAVPYLQNTAKSNLLLLHHGMKNSRDRVAKYEFYQTNDENFDVHLKNGMYHFLLDKDVVKNRVDLFFLENGSPKVLGS</sequence>
<keyword evidence="3" id="KW-0328">Glycosyltransferase</keyword>
<name>A0ABW5YRG6_9SPHI</name>
<evidence type="ECO:0000313" key="3">
    <source>
        <dbReference type="EMBL" id="MFD2902556.1"/>
    </source>
</evidence>
<dbReference type="CDD" id="cd00761">
    <property type="entry name" value="Glyco_tranf_GTA_type"/>
    <property type="match status" value="1"/>
</dbReference>
<comment type="similarity">
    <text evidence="1">Belongs to the glycosyltransferase 2 family. WaaE/KdtX subfamily.</text>
</comment>
<evidence type="ECO:0000259" key="2">
    <source>
        <dbReference type="Pfam" id="PF00535"/>
    </source>
</evidence>
<proteinExistence type="inferred from homology"/>
<evidence type="ECO:0000313" key="4">
    <source>
        <dbReference type="Proteomes" id="UP001597509"/>
    </source>
</evidence>
<organism evidence="3 4">
    <name type="scientific">Sphingobacterium anhuiense</name>
    <dbReference type="NCBI Taxonomy" id="493780"/>
    <lineage>
        <taxon>Bacteria</taxon>
        <taxon>Pseudomonadati</taxon>
        <taxon>Bacteroidota</taxon>
        <taxon>Sphingobacteriia</taxon>
        <taxon>Sphingobacteriales</taxon>
        <taxon>Sphingobacteriaceae</taxon>
        <taxon>Sphingobacterium</taxon>
    </lineage>
</organism>
<protein>
    <submittedName>
        <fullName evidence="3">Glycosyltransferase family A protein</fullName>
        <ecNumber evidence="3">2.4.-.-</ecNumber>
    </submittedName>
</protein>
<reference evidence="4" key="1">
    <citation type="journal article" date="2019" name="Int. J. Syst. Evol. Microbiol.">
        <title>The Global Catalogue of Microorganisms (GCM) 10K type strain sequencing project: providing services to taxonomists for standard genome sequencing and annotation.</title>
        <authorList>
            <consortium name="The Broad Institute Genomics Platform"/>
            <consortium name="The Broad Institute Genome Sequencing Center for Infectious Disease"/>
            <person name="Wu L."/>
            <person name="Ma J."/>
        </authorList>
    </citation>
    <scope>NUCLEOTIDE SEQUENCE [LARGE SCALE GENOMIC DNA]</scope>
    <source>
        <strain evidence="4">KCTC 22209</strain>
    </source>
</reference>
<evidence type="ECO:0000256" key="1">
    <source>
        <dbReference type="ARBA" id="ARBA00038494"/>
    </source>
</evidence>
<keyword evidence="3" id="KW-0808">Transferase</keyword>
<dbReference type="Proteomes" id="UP001597509">
    <property type="component" value="Unassembled WGS sequence"/>
</dbReference>
<dbReference type="RefSeq" id="WP_380917611.1">
    <property type="nucleotide sequence ID" value="NZ_JBHUPE010000001.1"/>
</dbReference>